<dbReference type="InterPro" id="IPR036625">
    <property type="entry name" value="E3-bd_dom_sf"/>
</dbReference>
<comment type="caution">
    <text evidence="13">The sequence shown here is derived from an EMBL/GenBank/DDBJ whole genome shotgun (WGS) entry which is preliminary data.</text>
</comment>
<organism evidence="13 14">
    <name type="scientific">Coptotermes formosanus</name>
    <name type="common">Formosan subterranean termite</name>
    <dbReference type="NCBI Taxonomy" id="36987"/>
    <lineage>
        <taxon>Eukaryota</taxon>
        <taxon>Metazoa</taxon>
        <taxon>Ecdysozoa</taxon>
        <taxon>Arthropoda</taxon>
        <taxon>Hexapoda</taxon>
        <taxon>Insecta</taxon>
        <taxon>Pterygota</taxon>
        <taxon>Neoptera</taxon>
        <taxon>Polyneoptera</taxon>
        <taxon>Dictyoptera</taxon>
        <taxon>Blattodea</taxon>
        <taxon>Blattoidea</taxon>
        <taxon>Termitoidae</taxon>
        <taxon>Rhinotermitidae</taxon>
        <taxon>Coptotermes</taxon>
    </lineage>
</organism>
<dbReference type="Gene3D" id="3.30.559.10">
    <property type="entry name" value="Chloramphenicol acetyltransferase-like domain"/>
    <property type="match status" value="1"/>
</dbReference>
<reference evidence="14" key="1">
    <citation type="submission" date="2020-01" db="EMBL/GenBank/DDBJ databases">
        <title>Draft genome sequence of the Termite Coptotermes fromosanus.</title>
        <authorList>
            <person name="Itakura S."/>
            <person name="Yosikawa Y."/>
            <person name="Umezawa K."/>
        </authorList>
    </citation>
    <scope>NUCLEOTIDE SEQUENCE [LARGE SCALE GENOMIC DNA]</scope>
</reference>
<keyword evidence="8 10" id="KW-0012">Acyltransferase</keyword>
<comment type="cofactor">
    <cofactor evidence="1 10">
        <name>(R)-lipoate</name>
        <dbReference type="ChEBI" id="CHEBI:83088"/>
    </cofactor>
</comment>
<keyword evidence="7" id="KW-0496">Mitochondrion</keyword>
<protein>
    <recommendedName>
        <fullName evidence="10">Dihydrolipoamide acetyltransferase component of pyruvate dehydrogenase complex</fullName>
        <ecNumber evidence="10">2.3.1.-</ecNumber>
    </recommendedName>
</protein>
<keyword evidence="6" id="KW-0809">Transit peptide</keyword>
<dbReference type="FunFam" id="2.40.50.100:FF:000013">
    <property type="entry name" value="Dihydrolipoamide acetyltransferase component of pyruvate dehydrogenase complex"/>
    <property type="match status" value="1"/>
</dbReference>
<dbReference type="Gene3D" id="2.40.50.100">
    <property type="match status" value="1"/>
</dbReference>
<evidence type="ECO:0000256" key="9">
    <source>
        <dbReference type="ARBA" id="ARBA00051775"/>
    </source>
</evidence>
<feature type="domain" description="Lipoyl-binding" evidence="11">
    <location>
        <begin position="73"/>
        <end position="148"/>
    </location>
</feature>
<evidence type="ECO:0000313" key="14">
    <source>
        <dbReference type="Proteomes" id="UP000502823"/>
    </source>
</evidence>
<dbReference type="InterPro" id="IPR001078">
    <property type="entry name" value="2-oxoacid_DH_actylTfrase"/>
</dbReference>
<keyword evidence="5 10" id="KW-0450">Lipoyl</keyword>
<proteinExistence type="inferred from homology"/>
<evidence type="ECO:0000256" key="7">
    <source>
        <dbReference type="ARBA" id="ARBA00023128"/>
    </source>
</evidence>
<evidence type="ECO:0000256" key="6">
    <source>
        <dbReference type="ARBA" id="ARBA00022946"/>
    </source>
</evidence>
<dbReference type="SUPFAM" id="SSF51230">
    <property type="entry name" value="Single hybrid motif"/>
    <property type="match status" value="1"/>
</dbReference>
<dbReference type="CDD" id="cd06849">
    <property type="entry name" value="lipoyl_domain"/>
    <property type="match status" value="1"/>
</dbReference>
<dbReference type="SUPFAM" id="SSF47005">
    <property type="entry name" value="Peripheral subunit-binding domain of 2-oxo acid dehydrogenase complex"/>
    <property type="match status" value="1"/>
</dbReference>
<evidence type="ECO:0000256" key="5">
    <source>
        <dbReference type="ARBA" id="ARBA00022823"/>
    </source>
</evidence>
<evidence type="ECO:0000256" key="8">
    <source>
        <dbReference type="ARBA" id="ARBA00023315"/>
    </source>
</evidence>
<dbReference type="GO" id="GO:0016407">
    <property type="term" value="F:acetyltransferase activity"/>
    <property type="evidence" value="ECO:0007669"/>
    <property type="project" value="TreeGrafter"/>
</dbReference>
<dbReference type="Gene3D" id="4.10.320.10">
    <property type="entry name" value="E3-binding domain"/>
    <property type="match status" value="1"/>
</dbReference>
<dbReference type="FunFam" id="3.30.559.10:FF:000027">
    <property type="entry name" value="Dihydrolipoamide acetyltransferase component of pyruvate dehydrogenase complex"/>
    <property type="match status" value="1"/>
</dbReference>
<dbReference type="InterPro" id="IPR000089">
    <property type="entry name" value="Biotin_lipoyl"/>
</dbReference>
<dbReference type="InterPro" id="IPR003016">
    <property type="entry name" value="2-oxoA_DH_lipoyl-BS"/>
</dbReference>
<dbReference type="InterPro" id="IPR023213">
    <property type="entry name" value="CAT-like_dom_sf"/>
</dbReference>
<name>A0A6L2Q716_COPFO</name>
<keyword evidence="14" id="KW-1185">Reference proteome</keyword>
<dbReference type="GO" id="GO:0043754">
    <property type="term" value="F:dihydrolipoamide branched chain acyltransferase activity"/>
    <property type="evidence" value="ECO:0007669"/>
    <property type="project" value="UniProtKB-EC"/>
</dbReference>
<evidence type="ECO:0000259" key="12">
    <source>
        <dbReference type="PROSITE" id="PS51826"/>
    </source>
</evidence>
<evidence type="ECO:0000256" key="1">
    <source>
        <dbReference type="ARBA" id="ARBA00001938"/>
    </source>
</evidence>
<dbReference type="FunFam" id="4.10.320.10:FF:000002">
    <property type="entry name" value="Dihydrolipoamide acetyltransferase component of pyruvate dehydrogenase complex"/>
    <property type="match status" value="1"/>
</dbReference>
<dbReference type="GO" id="GO:0005759">
    <property type="term" value="C:mitochondrial matrix"/>
    <property type="evidence" value="ECO:0007669"/>
    <property type="project" value="UniProtKB-SubCell"/>
</dbReference>
<evidence type="ECO:0000256" key="10">
    <source>
        <dbReference type="RuleBase" id="RU003423"/>
    </source>
</evidence>
<evidence type="ECO:0000256" key="4">
    <source>
        <dbReference type="ARBA" id="ARBA00022679"/>
    </source>
</evidence>
<dbReference type="InterPro" id="IPR004167">
    <property type="entry name" value="PSBD"/>
</dbReference>
<dbReference type="GO" id="GO:0031405">
    <property type="term" value="F:lipoic acid binding"/>
    <property type="evidence" value="ECO:0007669"/>
    <property type="project" value="TreeGrafter"/>
</dbReference>
<feature type="domain" description="Peripheral subunit-binding (PSBD)" evidence="12">
    <location>
        <begin position="182"/>
        <end position="219"/>
    </location>
</feature>
<dbReference type="EC" id="2.3.1.-" evidence="10"/>
<accession>A0A6L2Q716</accession>
<dbReference type="PANTHER" id="PTHR43178">
    <property type="entry name" value="DIHYDROLIPOAMIDE ACETYLTRANSFERASE COMPONENT OF PYRUVATE DEHYDROGENASE COMPLEX"/>
    <property type="match status" value="1"/>
</dbReference>
<evidence type="ECO:0000259" key="11">
    <source>
        <dbReference type="PROSITE" id="PS50968"/>
    </source>
</evidence>
<dbReference type="PROSITE" id="PS00189">
    <property type="entry name" value="LIPOYL"/>
    <property type="match status" value="1"/>
</dbReference>
<dbReference type="GO" id="GO:0005829">
    <property type="term" value="C:cytosol"/>
    <property type="evidence" value="ECO:0007669"/>
    <property type="project" value="UniProtKB-ARBA"/>
</dbReference>
<dbReference type="SUPFAM" id="SSF52777">
    <property type="entry name" value="CoA-dependent acyltransferases"/>
    <property type="match status" value="1"/>
</dbReference>
<dbReference type="InterPro" id="IPR011053">
    <property type="entry name" value="Single_hybrid_motif"/>
</dbReference>
<evidence type="ECO:0000256" key="3">
    <source>
        <dbReference type="ARBA" id="ARBA00007317"/>
    </source>
</evidence>
<comment type="subcellular location">
    <subcellularLocation>
        <location evidence="2">Mitochondrion matrix</location>
    </subcellularLocation>
</comment>
<dbReference type="Pfam" id="PF00198">
    <property type="entry name" value="2-oxoacid_dh"/>
    <property type="match status" value="1"/>
</dbReference>
<dbReference type="PROSITE" id="PS50968">
    <property type="entry name" value="BIOTINYL_LIPOYL"/>
    <property type="match status" value="1"/>
</dbReference>
<dbReference type="PROSITE" id="PS51826">
    <property type="entry name" value="PSBD"/>
    <property type="match status" value="1"/>
</dbReference>
<dbReference type="Proteomes" id="UP000502823">
    <property type="component" value="Unassembled WGS sequence"/>
</dbReference>
<dbReference type="InterPro" id="IPR050743">
    <property type="entry name" value="2-oxoacid_DH_E2_comp"/>
</dbReference>
<evidence type="ECO:0000256" key="2">
    <source>
        <dbReference type="ARBA" id="ARBA00004305"/>
    </source>
</evidence>
<evidence type="ECO:0000313" key="13">
    <source>
        <dbReference type="EMBL" id="GFG38585.1"/>
    </source>
</evidence>
<dbReference type="InParanoid" id="A0A6L2Q716"/>
<comment type="similarity">
    <text evidence="3 10">Belongs to the 2-oxoacid dehydrogenase family.</text>
</comment>
<keyword evidence="4 10" id="KW-0808">Transferase</keyword>
<dbReference type="OrthoDB" id="202158at2759"/>
<dbReference type="EMBL" id="BLKM01012994">
    <property type="protein sequence ID" value="GFG38585.1"/>
    <property type="molecule type" value="Genomic_DNA"/>
</dbReference>
<dbReference type="AlphaFoldDB" id="A0A6L2Q716"/>
<dbReference type="Pfam" id="PF00364">
    <property type="entry name" value="Biotin_lipoyl"/>
    <property type="match status" value="1"/>
</dbReference>
<dbReference type="Pfam" id="PF02817">
    <property type="entry name" value="E3_binding"/>
    <property type="match status" value="1"/>
</dbReference>
<dbReference type="FunCoup" id="A0A6L2Q716">
    <property type="interactions" value="1624"/>
</dbReference>
<dbReference type="PANTHER" id="PTHR43178:SF5">
    <property type="entry name" value="LIPOAMIDE ACYLTRANSFERASE COMPONENT OF BRANCHED-CHAIN ALPHA-KETO ACID DEHYDROGENASE COMPLEX, MITOCHONDRIAL"/>
    <property type="match status" value="1"/>
</dbReference>
<comment type="catalytic activity">
    <reaction evidence="9">
        <text>N(6)-[(R)-dihydrolipoyl]-L-lysyl-[protein] + 2-methylpropanoyl-CoA = N(6)-[(R)-S(8)-2-methylpropanoyldihydrolipoyl]-L-lysyl-[protein] + CoA</text>
        <dbReference type="Rhea" id="RHEA:18865"/>
        <dbReference type="Rhea" id="RHEA-COMP:10475"/>
        <dbReference type="Rhea" id="RHEA-COMP:10497"/>
        <dbReference type="ChEBI" id="CHEBI:57287"/>
        <dbReference type="ChEBI" id="CHEBI:57338"/>
        <dbReference type="ChEBI" id="CHEBI:83100"/>
        <dbReference type="ChEBI" id="CHEBI:83142"/>
        <dbReference type="EC" id="2.3.1.168"/>
    </reaction>
    <physiologicalReaction direction="left-to-right" evidence="9">
        <dbReference type="Rhea" id="RHEA:18866"/>
    </physiologicalReaction>
</comment>
<sequence>MKINNYSQFADICLVKEVMKPPFPIVLCDGNLKSERALQMCLHYKFRCHLQENKTAWLHKRMLTHSSEQASRIIPFRLTDIGEGINEVTIKEWYVKVGDRVSQFDNVCEVQSDKASVTITSRYDGVIRKIYYDIDDVAHVGKALVDIEVSDIPGDDKTNLQSDKTSAPVPEENKPFLLNKILATPAVRRIAMENNIKLRSISGSGKGGRVLKEDVLEYLKKMSVPDTRTTASVARDVTTDDYTEPLQGFRKVMVKSMTDSWAIPQFVYSDEIFVMHLVELLSHVKEIASTKGIKMTYMPFFIKAASKALEKFPILNVKVDESCEKVTYRKSHNIGIAMDTSQGLVVPNIKNVQELSLLEVAKELNRLQELGKNGTLRREDLGDGTFSLSNIGAIGGTYMKPLILPSQVAIGALGKIQAVPRYDQFENLIKAQVICVSWTADHRVIDGATMARFSNTWKKYIENPSVLFFDTSL</sequence>
<gene>
    <name evidence="13" type="ORF">Cfor_01635</name>
</gene>